<evidence type="ECO:0000313" key="13">
    <source>
        <dbReference type="Ensembl" id="ENSDARP00000047856"/>
    </source>
</evidence>
<evidence type="ECO:0007829" key="17">
    <source>
        <dbReference type="PeptideAtlas" id="F1QP75"/>
    </source>
</evidence>
<dbReference type="Pfam" id="PF19675">
    <property type="entry name" value="ORC3_ins"/>
    <property type="match status" value="1"/>
</dbReference>
<reference evidence="13" key="2">
    <citation type="submission" date="2011-07" db="UniProtKB">
        <authorList>
            <consortium name="Ensembl"/>
        </authorList>
    </citation>
    <scope>IDENTIFICATION</scope>
    <source>
        <strain evidence="13">Tuebingen</strain>
    </source>
</reference>
<dbReference type="PANTHER" id="PTHR12748">
    <property type="entry name" value="ORIGIN RECOGNITION COMPLEX SUBUNIT 3"/>
    <property type="match status" value="1"/>
</dbReference>
<keyword evidence="14" id="KW-1185">Reference proteome</keyword>
<dbReference type="RefSeq" id="NP_997892.2">
    <property type="nucleotide sequence ID" value="NM_212727.2"/>
</dbReference>
<gene>
    <name evidence="13 15 16" type="primary">orc3</name>
    <name evidence="15" type="synonym">fi40c09</name>
    <name evidence="15" type="synonym">orc3l</name>
    <name evidence="15" type="synonym">wu:fa56a02</name>
    <name evidence="15" type="synonym">wu:fi40c09</name>
    <name evidence="15" type="synonym">zgc:55471</name>
</gene>
<dbReference type="InterPro" id="IPR045663">
    <property type="entry name" value="ORC3_ins"/>
</dbReference>
<evidence type="ECO:0000256" key="8">
    <source>
        <dbReference type="ARBA" id="ARBA00026084"/>
    </source>
</evidence>
<dbReference type="InterPro" id="IPR020795">
    <property type="entry name" value="ORC3"/>
</dbReference>
<dbReference type="GO" id="GO:0005656">
    <property type="term" value="C:nuclear pre-replicative complex"/>
    <property type="evidence" value="ECO:0000318"/>
    <property type="project" value="GO_Central"/>
</dbReference>
<reference evidence="15" key="11">
    <citation type="submission" date="2025-04" db="UniProtKB">
        <authorList>
            <consortium name="RefSeq"/>
        </authorList>
    </citation>
    <scope>IDENTIFICATION</scope>
    <source>
        <strain evidence="15">Tuebingen</strain>
    </source>
</reference>
<dbReference type="SMR" id="F1QP75"/>
<comment type="subunit">
    <text evidence="8">Component of ORC, a complex composed of at least 6 subunits: ORC1, ORC2, ORC3, ORC4, ORC5 and ORC6. ORC is regulated in a cell-cycle dependent manner. It is sequentially assembled at the exit from anaphase of mitosis and disassembled as cells enter S phase.</text>
</comment>
<accession>F1QP75</accession>
<dbReference type="AGR" id="ZFIN:ZDB-GENE-030131-6247"/>
<dbReference type="Pfam" id="PF07034">
    <property type="entry name" value="ORC3_N"/>
    <property type="match status" value="1"/>
</dbReference>
<dbReference type="CDD" id="cd20704">
    <property type="entry name" value="Orc3"/>
    <property type="match status" value="2"/>
</dbReference>
<reference evidence="15" key="7">
    <citation type="journal article" date="2016" name="BMC Genomics">
        <title>Gene evolution and gene expression after whole genome duplication in fish: the PhyloFish database.</title>
        <authorList>
            <person name="Pasquier J."/>
            <person name="Cabau C."/>
            <person name="Nguyen T."/>
            <person name="Jouanno E."/>
            <person name="Severac D."/>
            <person name="Braasch I."/>
            <person name="Journot L."/>
            <person name="Pontarotti P."/>
            <person name="Klopp C."/>
            <person name="Postlethwait J.H."/>
            <person name="Guiguen Y."/>
            <person name="Bobe J."/>
        </authorList>
    </citation>
    <scope>NUCLEOTIDE SEQUENCE</scope>
    <source>
        <strain evidence="15">Tuebingen</strain>
    </source>
</reference>
<keyword evidence="6" id="KW-0238">DNA-binding</keyword>
<evidence type="ECO:0000256" key="3">
    <source>
        <dbReference type="ARBA" id="ARBA00019085"/>
    </source>
</evidence>
<dbReference type="Bgee" id="ENSDARG00000008805">
    <property type="expression patterns" value="Expressed in cleaving embryo and 29 other cell types or tissues"/>
</dbReference>
<reference evidence="15" key="6">
    <citation type="journal article" date="2015" name="Nat. Commun.">
        <title>RFX transcription factors are essential for hearing in mice.</title>
        <authorList>
            <person name="Elkon R."/>
            <person name="Milon B."/>
            <person name="Morrison L."/>
            <person name="Shah M."/>
            <person name="Vijayakumar S."/>
            <person name="Racherla M."/>
            <person name="Leitch C.C."/>
            <person name="Silipino L."/>
            <person name="Hadi S."/>
            <person name="Weiss-Gayet M."/>
            <person name="Barras E."/>
            <person name="Schmid C.D."/>
            <person name="Ait-Lounis A."/>
            <person name="Barnes A."/>
            <person name="Song Y."/>
            <person name="Eisenman D.J."/>
            <person name="Eliyahu E."/>
            <person name="Frolenkov G.I."/>
            <person name="Strome S.E."/>
            <person name="Durand B."/>
            <person name="Zaghloul N.A."/>
            <person name="Jones S.M."/>
            <person name="Reith W."/>
            <person name="Hertzano R."/>
        </authorList>
    </citation>
    <scope>NUCLEOTIDE SEQUENCE</scope>
    <source>
        <strain evidence="15">Tuebingen</strain>
    </source>
</reference>
<protein>
    <recommendedName>
        <fullName evidence="3">Origin recognition complex subunit 3</fullName>
    </recommendedName>
</protein>
<reference evidence="15" key="8">
    <citation type="journal article" date="2016" name="J Diabetes Res">
        <title>Epigenetic Studies Point to DNA Replication/Repair Genes as a Basis for the Heritable Nature of Long Term Complications in Diabetes.</title>
        <authorList>
            <person name="Leontovich A.A."/>
            <person name="Intine R.V."/>
            <person name="Sarras MP J.r."/>
        </authorList>
    </citation>
    <scope>NUCLEOTIDE SEQUENCE</scope>
    <source>
        <strain evidence="15">Tuebingen</strain>
    </source>
</reference>
<dbReference type="AlphaFoldDB" id="F1QP75"/>
<reference evidence="15" key="9">
    <citation type="journal article" date="2017" name="BMC Genomics">
        <title>Melanoma genome evolution across species.</title>
        <authorList>
            <person name="Kansler E.R."/>
            <person name="Verma A."/>
            <person name="Langdon E.M."/>
            <person name="Simon-Vermot T."/>
            <person name="Yin A."/>
            <person name="Lee W."/>
            <person name="Attiyeh M."/>
            <person name="Elemento O."/>
            <person name="White R.M."/>
        </authorList>
    </citation>
    <scope>NUCLEOTIDE SEQUENCE</scope>
    <source>
        <strain evidence="15">Tuebingen</strain>
    </source>
</reference>
<evidence type="ECO:0000256" key="2">
    <source>
        <dbReference type="ARBA" id="ARBA00010977"/>
    </source>
</evidence>
<dbReference type="ZFIN" id="ZDB-GENE-030131-6247">
    <property type="gene designation" value="orc3"/>
</dbReference>
<dbReference type="InterPro" id="IPR045667">
    <property type="entry name" value="ORC3_N"/>
</dbReference>
<reference evidence="15" key="10">
    <citation type="journal article" date="2022" name="Genomics">
        <title>Understanding the complexity of epimorphic regeneration in zebrafish caudal fin tissue: A transcriptomic and proteomic approach.</title>
        <authorList>
            <person name="Banu S."/>
            <person name="Gaur N."/>
            <person name="Nair S."/>
            <person name="Ravikrishnan T."/>
            <person name="Khan S."/>
            <person name="Mani S."/>
            <person name="Bharathi S."/>
            <person name="Mandal K."/>
            <person name="Kuram N.A."/>
            <person name="Vuppaladadium S."/>
            <person name="Ravi R."/>
            <person name="Murthy C.L.N."/>
            <person name="Quoseena M."/>
            <person name="Babu N.S."/>
            <person name="Idris M.M."/>
        </authorList>
    </citation>
    <scope>NUCLEOTIDE SEQUENCE</scope>
    <source>
        <strain evidence="15">Tuebingen</strain>
    </source>
</reference>
<evidence type="ECO:0000256" key="9">
    <source>
        <dbReference type="ARBA" id="ARBA00045241"/>
    </source>
</evidence>
<accession>A0A8M1PHM7</accession>
<reference evidence="15" key="5">
    <citation type="journal article" date="2015" name="Development">
        <title>DNA hypomethylation induces a DNA replication-associated cell cycle arrest to block hepatic outgrowth in uhrf1 mutant zebrafish embryos.</title>
        <authorList>
            <person name="Jacob V."/>
            <person name="Chernyavskaya Y."/>
            <person name="Chen X."/>
            <person name="Tan P.S."/>
            <person name="Kent B."/>
            <person name="Hoshida Y."/>
            <person name="Sadler K.C."/>
        </authorList>
    </citation>
    <scope>NUCLEOTIDE SEQUENCE</scope>
    <source>
        <strain evidence="15">Tuebingen</strain>
    </source>
</reference>
<dbReference type="KEGG" id="dre:334315"/>
<keyword evidence="4" id="KW-0597">Phosphoprotein</keyword>
<reference evidence="15" key="4">
    <citation type="journal article" date="2015" name="Cell Rep.">
        <title>Telomerase Is Essential for Zebrafish Heart Regeneration.</title>
        <authorList>
            <person name="Bednarek D."/>
            <person name="Gonzalez-Rosa J.M."/>
            <person name="Guzman-Martinez G."/>
            <person name="Gutierrez-Gutierrez O."/>
            <person name="Aguado T."/>
            <person name="Sanchez-Ferrer C."/>
            <person name="Marques I.J."/>
            <person name="Galardi-Castilla M."/>
            <person name="de Diego I."/>
            <person name="Gomez M.J."/>
            <person name="Cortes A."/>
            <person name="Zapata A."/>
            <person name="Jimenez-Borreguero L.J."/>
            <person name="Mercader N."/>
            <person name="Flores I."/>
        </authorList>
    </citation>
    <scope>NUCLEOTIDE SEQUENCE</scope>
    <source>
        <strain evidence="15">Tuebingen</strain>
    </source>
</reference>
<keyword evidence="7" id="KW-0539">Nucleus</keyword>
<keyword evidence="5" id="KW-0235">DNA replication</keyword>
<dbReference type="PANTHER" id="PTHR12748:SF0">
    <property type="entry name" value="ORIGIN RECOGNITION COMPLEX SUBUNIT 3"/>
    <property type="match status" value="1"/>
</dbReference>
<feature type="domain" description="Origin recognition complex subunit 3 winged helix C-terminal" evidence="11">
    <location>
        <begin position="591"/>
        <end position="703"/>
    </location>
</feature>
<dbReference type="Proteomes" id="UP000000437">
    <property type="component" value="Chromosome 17"/>
</dbReference>
<reference evidence="13 14" key="3">
    <citation type="journal article" date="2013" name="Nature">
        <title>The zebrafish reference genome sequence and its relationship to the human genome.</title>
        <authorList>
            <consortium name="Genome Reference Consortium Zebrafish"/>
            <person name="Howe K."/>
            <person name="Clark M.D."/>
            <person name="Torroja C.F."/>
            <person name="Torrance J."/>
            <person name="Berthelot C."/>
            <person name="Muffato M."/>
            <person name="Collins J.E."/>
            <person name="Humphray S."/>
            <person name="McLaren K."/>
            <person name="Matthews L."/>
            <person name="McLaren S."/>
            <person name="Sealy I."/>
            <person name="Caccamo M."/>
            <person name="Churcher C."/>
            <person name="Scott C."/>
            <person name="Barrett J.C."/>
            <person name="Koch R."/>
            <person name="Rauch G.J."/>
            <person name="White S."/>
            <person name="Chow W."/>
            <person name="Kilian B."/>
            <person name="Quintais L.T."/>
            <person name="Guerra-Assuncao J.A."/>
            <person name="Zhou Y."/>
            <person name="Gu Y."/>
            <person name="Yen J."/>
            <person name="Vogel J.H."/>
            <person name="Eyre T."/>
            <person name="Redmond S."/>
            <person name="Banerjee R."/>
            <person name="Chi J."/>
            <person name="Fu B."/>
            <person name="Langley E."/>
            <person name="Maguire S.F."/>
            <person name="Laird G.K."/>
            <person name="Lloyd D."/>
            <person name="Kenyon E."/>
            <person name="Donaldson S."/>
            <person name="Sehra H."/>
            <person name="Almeida-King J."/>
            <person name="Loveland J."/>
            <person name="Trevanion S."/>
            <person name="Jones M."/>
            <person name="Quail M."/>
            <person name="Willey D."/>
            <person name="Hunt A."/>
            <person name="Burton J."/>
            <person name="Sims S."/>
            <person name="McLay K."/>
            <person name="Plumb B."/>
            <person name="Davis J."/>
            <person name="Clee C."/>
            <person name="Oliver K."/>
            <person name="Clark R."/>
            <person name="Riddle C."/>
            <person name="Elliot D."/>
            <person name="Eliott D."/>
            <person name="Threadgold G."/>
            <person name="Harden G."/>
            <person name="Ware D."/>
            <person name="Begum S."/>
            <person name="Mortimore B."/>
            <person name="Mortimer B."/>
            <person name="Kerry G."/>
            <person name="Heath P."/>
            <person name="Phillimore B."/>
            <person name="Tracey A."/>
            <person name="Corby N."/>
            <person name="Dunn M."/>
            <person name="Johnson C."/>
            <person name="Wood J."/>
            <person name="Clark S."/>
            <person name="Pelan S."/>
            <person name="Griffiths G."/>
            <person name="Smith M."/>
            <person name="Glithero R."/>
            <person name="Howden P."/>
            <person name="Barker N."/>
            <person name="Lloyd C."/>
            <person name="Stevens C."/>
            <person name="Harley J."/>
            <person name="Holt K."/>
            <person name="Panagiotidis G."/>
            <person name="Lovell J."/>
            <person name="Beasley H."/>
            <person name="Henderson C."/>
            <person name="Gordon D."/>
            <person name="Auger K."/>
            <person name="Wright D."/>
            <person name="Collins J."/>
            <person name="Raisen C."/>
            <person name="Dyer L."/>
            <person name="Leung K."/>
            <person name="Robertson L."/>
            <person name="Ambridge K."/>
            <person name="Leongamornlert D."/>
            <person name="McGuire S."/>
            <person name="Gilderthorp R."/>
            <person name="Griffiths C."/>
            <person name="Manthravadi D."/>
            <person name="Nichol S."/>
            <person name="Barker G."/>
            <person name="Whitehead S."/>
            <person name="Kay M."/>
            <person name="Brown J."/>
            <person name="Murnane C."/>
            <person name="Gray E."/>
            <person name="Humphries M."/>
            <person name="Sycamore N."/>
            <person name="Barker D."/>
            <person name="Saunders D."/>
            <person name="Wallis J."/>
            <person name="Babbage A."/>
            <person name="Hammond S."/>
            <person name="Mashreghi-Mohammadi M."/>
            <person name="Barr L."/>
            <person name="Martin S."/>
            <person name="Wray P."/>
            <person name="Ellington A."/>
            <person name="Matthews N."/>
            <person name="Ellwood M."/>
            <person name="Woodmansey R."/>
            <person name="Clark G."/>
            <person name="Cooper J."/>
            <person name="Cooper J."/>
            <person name="Tromans A."/>
            <person name="Grafham D."/>
            <person name="Skuce C."/>
            <person name="Pandian R."/>
            <person name="Andrews R."/>
            <person name="Harrison E."/>
            <person name="Kimberley A."/>
            <person name="Garnett J."/>
            <person name="Fosker N."/>
            <person name="Hall R."/>
            <person name="Garner P."/>
            <person name="Kelly D."/>
            <person name="Bird C."/>
            <person name="Palmer S."/>
            <person name="Gehring I."/>
            <person name="Berger A."/>
            <person name="Dooley C.M."/>
            <person name="Ersan-Urun Z."/>
            <person name="Eser C."/>
            <person name="Geiger H."/>
            <person name="Geisler M."/>
            <person name="Karotki L."/>
            <person name="Kirn A."/>
            <person name="Konantz J."/>
            <person name="Konantz M."/>
            <person name="Oberlander M."/>
            <person name="Rudolph-Geiger S."/>
            <person name="Teucke M."/>
            <person name="Lanz C."/>
            <person name="Raddatz G."/>
            <person name="Osoegawa K."/>
            <person name="Zhu B."/>
            <person name="Rapp A."/>
            <person name="Widaa S."/>
            <person name="Langford C."/>
            <person name="Yang F."/>
            <person name="Schuster S.C."/>
            <person name="Carter N.P."/>
            <person name="Harrow J."/>
            <person name="Ning Z."/>
            <person name="Herrero J."/>
            <person name="Searle S.M."/>
            <person name="Enright A."/>
            <person name="Geisler R."/>
            <person name="Plasterk R.H."/>
            <person name="Lee C."/>
            <person name="Westerfield M."/>
            <person name="de Jong P.J."/>
            <person name="Zon L.I."/>
            <person name="Postlethwait J.H."/>
            <person name="Nusslein-Volhard C."/>
            <person name="Hubbard T.J."/>
            <person name="Roest Crollius H."/>
            <person name="Rogers J."/>
            <person name="Stemple D.L."/>
        </authorList>
    </citation>
    <scope>NUCLEOTIDE SEQUENCE [LARGE SCALE GENOMIC DNA]</scope>
    <source>
        <strain evidence="13">Tuebingen</strain>
    </source>
</reference>
<dbReference type="Pfam" id="PF18137">
    <property type="entry name" value="WHD_ORC"/>
    <property type="match status" value="1"/>
</dbReference>
<name>F1QP75_DANRE</name>
<feature type="domain" description="Origin recognition complex subunit 3 N-terminal" evidence="10">
    <location>
        <begin position="6"/>
        <end position="336"/>
    </location>
</feature>
<keyword evidence="17" id="KW-1267">Proteomics identification</keyword>
<organism evidence="13">
    <name type="scientific">Danio rerio</name>
    <name type="common">Zebrafish</name>
    <name type="synonym">Brachydanio rerio</name>
    <dbReference type="NCBI Taxonomy" id="7955"/>
    <lineage>
        <taxon>Eukaryota</taxon>
        <taxon>Metazoa</taxon>
        <taxon>Chordata</taxon>
        <taxon>Craniata</taxon>
        <taxon>Vertebrata</taxon>
        <taxon>Euteleostomi</taxon>
        <taxon>Actinopterygii</taxon>
        <taxon>Neopterygii</taxon>
        <taxon>Teleostei</taxon>
        <taxon>Ostariophysi</taxon>
        <taxon>Cypriniformes</taxon>
        <taxon>Danionidae</taxon>
        <taxon>Danioninae</taxon>
        <taxon>Danio</taxon>
    </lineage>
</organism>
<comment type="function">
    <text evidence="9">Component of the origin recognition complex (ORC) that binds origins of replication. DNA-binding is ATP-dependent. The specific DNA sequences that define origins of replication have not been identified yet. ORC is required to assemble the pre-replication complex necessary to initiate DNA replication. Binds histone H3 and H4 trimethylation marks H3K9me3, H3K27me3 and H4K20me3.</text>
</comment>
<evidence type="ECO:0000256" key="7">
    <source>
        <dbReference type="ARBA" id="ARBA00023242"/>
    </source>
</evidence>
<dbReference type="Ensembl" id="ENSDART00000047857.8">
    <property type="protein sequence ID" value="ENSDARP00000047856.5"/>
    <property type="gene ID" value="ENSDARG00000008805.11"/>
</dbReference>
<dbReference type="GO" id="GO:0031261">
    <property type="term" value="C:DNA replication preinitiation complex"/>
    <property type="evidence" value="ECO:0000318"/>
    <property type="project" value="GO_Central"/>
</dbReference>
<dbReference type="CTD" id="23595"/>
<evidence type="ECO:0000313" key="15">
    <source>
        <dbReference type="RefSeq" id="NP_997892.2"/>
    </source>
</evidence>
<sequence length="706" mass="80275">MNETLTTSSVSKGCFVFKSASKKRKRHVGLDEYLVEADDDSGRDRFRICQKLWETVQTSTEEIQNQLNKKVLDSLVEFIKKHELGSSSDVWRQRTSEIPTAALMLGVNVPDHAMTFRSLCNLLQDSVTPFVVSVHAKECAAVKHLIQKVLEQLMGKAVSVDEEQEEDAALPQKAQCTISALCQWYKTATKKCSQKKNDNGLRQSLPVVVIFKDFEAFNSQVLQDFIHICSRYIQELPFIFVFGIATSPSAIQHRLPHSVSSLLCIEVFQSVSCTQHLASVFDKLILNAHFPFKLSSRVIQVLVGIFLYHDFSVQNFVKGLQFSMLEHFNSQPLSVLCCRKREALLCAKTLSQQNVERIRHLPSFMRYVETQEPEEQVKLLTSDQHVKEVCQTLLKSLHKYHKNYFPILQCLHSLTSSLPKFPLGKHIRELHVSCNEKNLWETEEYDSAMQLLRILAKNELVAALQGCSDILQSASTKRMQTVFQQVEDFINRLETLESVSSEDSSVNGAISGKIDYQRKTDLFQLQKTLLEKESRRTKKMSPFEVLRSQVIEFIDSLVREYLTPAHLQPLSEVCYFSSSGILRQRLNVTPRTSIQAALSHPYYYLQNESLKTNAGTISSAAPDLCIVYKLHLECGRLINLYDWLEAFVTVLSAAEDQDADSGDHGQLDSLKHARFIQAVSEMEFLGFVKSTKQKTDHVARLTWGGC</sequence>
<proteinExistence type="evidence at protein level"/>
<feature type="domain" description="Origin recognition complex subunit 3 insertion" evidence="12">
    <location>
        <begin position="348"/>
        <end position="578"/>
    </location>
</feature>
<reference evidence="15" key="1">
    <citation type="journal article" date="2004" name="Proc. Natl. Acad. Sci. U.S.A.">
        <title>Hematopoietic gene expression profile in zebrafish kidney marrow.</title>
        <authorList>
            <person name="Song H.D."/>
            <person name="Sun X.J."/>
            <person name="Deng M."/>
            <person name="Zhang G.W."/>
            <person name="Zhou Y."/>
            <person name="Wu X.Y."/>
            <person name="Sheng Y."/>
            <person name="Chen Y."/>
            <person name="Ruan Z."/>
            <person name="Jiang C.L."/>
            <person name="Fan H.Y."/>
            <person name="Zon L.I."/>
            <person name="Kanki J.P."/>
            <person name="Liu T.X."/>
            <person name="Look A.T."/>
            <person name="Chen Z."/>
        </authorList>
    </citation>
    <scope>NUCLEOTIDE SEQUENCE</scope>
    <source>
        <strain evidence="15">Tuebingen</strain>
    </source>
</reference>
<dbReference type="OMA" id="YCLMEHY"/>
<comment type="similarity">
    <text evidence="2">Belongs to the ORC3 family.</text>
</comment>
<dbReference type="GlyGen" id="F1QP75">
    <property type="glycosylation" value="1 site"/>
</dbReference>
<evidence type="ECO:0000259" key="10">
    <source>
        <dbReference type="Pfam" id="PF07034"/>
    </source>
</evidence>
<evidence type="ECO:0000256" key="1">
    <source>
        <dbReference type="ARBA" id="ARBA00004123"/>
    </source>
</evidence>
<evidence type="ECO:0000313" key="14">
    <source>
        <dbReference type="Proteomes" id="UP000000437"/>
    </source>
</evidence>
<dbReference type="PaxDb" id="7955-ENSDARP00000097916"/>
<dbReference type="GO" id="GO:0006270">
    <property type="term" value="P:DNA replication initiation"/>
    <property type="evidence" value="ECO:0000318"/>
    <property type="project" value="GO_Central"/>
</dbReference>
<comment type="subcellular location">
    <subcellularLocation>
        <location evidence="1">Nucleus</location>
    </subcellularLocation>
</comment>
<evidence type="ECO:0000256" key="5">
    <source>
        <dbReference type="ARBA" id="ARBA00022705"/>
    </source>
</evidence>
<dbReference type="GeneID" id="334315"/>
<dbReference type="GO" id="GO:0003688">
    <property type="term" value="F:DNA replication origin binding"/>
    <property type="evidence" value="ECO:0000318"/>
    <property type="project" value="GO_Central"/>
</dbReference>
<dbReference type="OrthoDB" id="10265211at2759"/>
<evidence type="ECO:0000259" key="12">
    <source>
        <dbReference type="Pfam" id="PF19675"/>
    </source>
</evidence>
<evidence type="ECO:0000259" key="11">
    <source>
        <dbReference type="Pfam" id="PF18137"/>
    </source>
</evidence>
<evidence type="ECO:0000313" key="16">
    <source>
        <dbReference type="ZFIN" id="ZDB-GENE-030131-6247"/>
    </source>
</evidence>
<dbReference type="GeneTree" id="ENSGT00390000011376"/>
<evidence type="ECO:0000256" key="6">
    <source>
        <dbReference type="ARBA" id="ARBA00023125"/>
    </source>
</evidence>
<dbReference type="STRING" id="7955.ENSDARP00000047856"/>
<dbReference type="EMBL" id="CU695076">
    <property type="status" value="NOT_ANNOTATED_CDS"/>
    <property type="molecule type" value="Genomic_DNA"/>
</dbReference>
<dbReference type="GO" id="GO:0005664">
    <property type="term" value="C:nuclear origin of replication recognition complex"/>
    <property type="evidence" value="ECO:0000318"/>
    <property type="project" value="GO_Central"/>
</dbReference>
<evidence type="ECO:0000256" key="4">
    <source>
        <dbReference type="ARBA" id="ARBA00022553"/>
    </source>
</evidence>
<dbReference type="EMBL" id="CU855484">
    <property type="status" value="NOT_ANNOTATED_CDS"/>
    <property type="molecule type" value="Genomic_DNA"/>
</dbReference>
<dbReference type="InterPro" id="IPR040855">
    <property type="entry name" value="ORC_WH_C"/>
</dbReference>
<dbReference type="HOGENOM" id="CLU_015257_2_0_1"/>